<dbReference type="AlphaFoldDB" id="A0A8A4KE89"/>
<dbReference type="InterPro" id="IPR024997">
    <property type="entry name" value="DUF3892"/>
</dbReference>
<gene>
    <name evidence="1" type="ORF">H0Z12_22835</name>
</gene>
<organism evidence="1 2">
    <name type="scientific">Pantoea ananas</name>
    <name type="common">Erwinia uredovora</name>
    <dbReference type="NCBI Taxonomy" id="553"/>
    <lineage>
        <taxon>Bacteria</taxon>
        <taxon>Pseudomonadati</taxon>
        <taxon>Pseudomonadota</taxon>
        <taxon>Gammaproteobacteria</taxon>
        <taxon>Enterobacterales</taxon>
        <taxon>Erwiniaceae</taxon>
        <taxon>Pantoea</taxon>
    </lineage>
</organism>
<protein>
    <submittedName>
        <fullName evidence="1">DUF3892 domain-containing protein</fullName>
    </submittedName>
</protein>
<name>A0A8A4KE89_PANAN</name>
<dbReference type="EMBL" id="CP059085">
    <property type="protein sequence ID" value="QTC48427.1"/>
    <property type="molecule type" value="Genomic_DNA"/>
</dbReference>
<keyword evidence="1" id="KW-0614">Plasmid</keyword>
<proteinExistence type="predicted"/>
<sequence>MADFYISGIRRDSTGQHIQYVKIIKAGKGNKDASINSRQFVAELIKADKATFKTITLVNGQWVYGANVHVIDDIYLTTDPNSTTRDNLGNLPVF</sequence>
<dbReference type="Pfam" id="PF13031">
    <property type="entry name" value="DUF3892"/>
    <property type="match status" value="1"/>
</dbReference>
<accession>A0A8A4KE89</accession>
<geneLocation type="plasmid" evidence="1 2">
    <name>pOC5aB</name>
</geneLocation>
<evidence type="ECO:0000313" key="1">
    <source>
        <dbReference type="EMBL" id="QTC48427.1"/>
    </source>
</evidence>
<evidence type="ECO:0000313" key="2">
    <source>
        <dbReference type="Proteomes" id="UP000663901"/>
    </source>
</evidence>
<reference evidence="1" key="1">
    <citation type="submission" date="2020-07" db="EMBL/GenBank/DDBJ databases">
        <title>Genome Sequences for Panteoa spp. that cause Center Rot in Onions.</title>
        <authorList>
            <person name="Asselin J.A."/>
            <person name="Helmann T."/>
            <person name="Beer S."/>
            <person name="Stodghill P."/>
        </authorList>
    </citation>
    <scope>NUCLEOTIDE SEQUENCE</scope>
    <source>
        <strain evidence="1">OC5a</strain>
        <plasmid evidence="1">pOC5aB</plasmid>
    </source>
</reference>
<dbReference type="RefSeq" id="WP_019105526.1">
    <property type="nucleotide sequence ID" value="NZ_CAEI01000108.1"/>
</dbReference>
<dbReference type="Proteomes" id="UP000663901">
    <property type="component" value="Plasmid pOC5aB"/>
</dbReference>